<keyword evidence="1" id="KW-0472">Membrane</keyword>
<feature type="domain" description="DUF4350" evidence="2">
    <location>
        <begin position="37"/>
        <end position="206"/>
    </location>
</feature>
<feature type="transmembrane region" description="Helical" evidence="1">
    <location>
        <begin position="7"/>
        <end position="27"/>
    </location>
</feature>
<name>A0A3M9M9B4_9MICO</name>
<dbReference type="InterPro" id="IPR025646">
    <property type="entry name" value="DUF4350"/>
</dbReference>
<proteinExistence type="predicted"/>
<keyword evidence="1" id="KW-1133">Transmembrane helix</keyword>
<dbReference type="EMBL" id="RJJQ01000008">
    <property type="protein sequence ID" value="RNI22161.1"/>
    <property type="molecule type" value="Genomic_DNA"/>
</dbReference>
<evidence type="ECO:0000313" key="4">
    <source>
        <dbReference type="Proteomes" id="UP000271678"/>
    </source>
</evidence>
<sequence>MITRSRVVLTAIGGVLVLILVGVVLLAPRTTDQPLDPDSAQGDGTRAVAQVLDQHGVHVSVVRRAAGLRGVAGATVVLTRPELLSAASLRRTMAAAAGARRLVIVDADPQVVDALQLPVSGLEPVDSKPDPYCTVPWLTGLRLTFADISYTPEEGATCFGEGGSGAIAVLPASDQTPETVLLGSRAALTNKTITSADNAAIALRILGSADRVVWLAPTLATADNPHTQGAKWPAWFRPGVWLAGAVVLVVMLWRGRRFGRLAVEPLPVVVPSDETTRSRGQLYRKARDRSRALAVLRMATRARLARYLGLAANAPPDELVARTSQAAGSDPRHTAELLYGTDPPDEASMVTLAQDLHQLERQVRR</sequence>
<gene>
    <name evidence="3" type="ORF">EFY87_09260</name>
</gene>
<dbReference type="RefSeq" id="WP_123271202.1">
    <property type="nucleotide sequence ID" value="NZ_RJJQ01000008.1"/>
</dbReference>
<dbReference type="Pfam" id="PF14258">
    <property type="entry name" value="DUF4350"/>
    <property type="match status" value="1"/>
</dbReference>
<evidence type="ECO:0000259" key="2">
    <source>
        <dbReference type="Pfam" id="PF14258"/>
    </source>
</evidence>
<reference evidence="3 4" key="1">
    <citation type="submission" date="2018-11" db="EMBL/GenBank/DDBJ databases">
        <title>Draft genome of Simplicispira Flexivirga sp. BO-16.</title>
        <authorList>
            <person name="Im W.T."/>
        </authorList>
    </citation>
    <scope>NUCLEOTIDE SEQUENCE [LARGE SCALE GENOMIC DNA]</scope>
    <source>
        <strain evidence="3 4">BO-16</strain>
    </source>
</reference>
<comment type="caution">
    <text evidence="3">The sequence shown here is derived from an EMBL/GenBank/DDBJ whole genome shotgun (WGS) entry which is preliminary data.</text>
</comment>
<evidence type="ECO:0000313" key="3">
    <source>
        <dbReference type="EMBL" id="RNI22161.1"/>
    </source>
</evidence>
<evidence type="ECO:0000256" key="1">
    <source>
        <dbReference type="SAM" id="Phobius"/>
    </source>
</evidence>
<protein>
    <submittedName>
        <fullName evidence="3">DUF4350 domain-containing protein</fullName>
    </submittedName>
</protein>
<keyword evidence="1" id="KW-0812">Transmembrane</keyword>
<organism evidence="3 4">
    <name type="scientific">Flexivirga caeni</name>
    <dbReference type="NCBI Taxonomy" id="2294115"/>
    <lineage>
        <taxon>Bacteria</taxon>
        <taxon>Bacillati</taxon>
        <taxon>Actinomycetota</taxon>
        <taxon>Actinomycetes</taxon>
        <taxon>Micrococcales</taxon>
        <taxon>Dermacoccaceae</taxon>
        <taxon>Flexivirga</taxon>
    </lineage>
</organism>
<dbReference type="OrthoDB" id="5241668at2"/>
<dbReference type="Proteomes" id="UP000271678">
    <property type="component" value="Unassembled WGS sequence"/>
</dbReference>
<dbReference type="AlphaFoldDB" id="A0A3M9M9B4"/>
<accession>A0A3M9M9B4</accession>
<keyword evidence="4" id="KW-1185">Reference proteome</keyword>